<dbReference type="EMBL" id="BLIP01000001">
    <property type="protein sequence ID" value="GFE23082.1"/>
    <property type="molecule type" value="Genomic_DNA"/>
</dbReference>
<dbReference type="Proteomes" id="UP000429552">
    <property type="component" value="Unassembled WGS sequence"/>
</dbReference>
<reference evidence="1 2" key="1">
    <citation type="submission" date="2019-12" db="EMBL/GenBank/DDBJ databases">
        <title>Whole genome shotgun sequence of Streptomyces libani subsp. libani NBRC 13452.</title>
        <authorList>
            <person name="Ichikawa N."/>
            <person name="Kimura A."/>
            <person name="Kitahashi Y."/>
            <person name="Komaki H."/>
            <person name="Tamura T."/>
        </authorList>
    </citation>
    <scope>NUCLEOTIDE SEQUENCE [LARGE SCALE GENOMIC DNA]</scope>
    <source>
        <strain evidence="1 2">NBRC 13452</strain>
    </source>
</reference>
<comment type="caution">
    <text evidence="1">The sequence shown here is derived from an EMBL/GenBank/DDBJ whole genome shotgun (WGS) entry which is preliminary data.</text>
</comment>
<gene>
    <name evidence="1" type="ORF">Sliba_35350</name>
</gene>
<sequence length="82" mass="9122">MDHLSRNRAYTNPARLAGVTNQTNILRGVGFCASRAQQCVHDHACTVANTCRSERHPQVPNVPAITSRRALHRRREVTYAAA</sequence>
<proteinExistence type="predicted"/>
<dbReference type="AlphaFoldDB" id="A0A640TJJ3"/>
<name>A0A640TJJ3_STRNI</name>
<protein>
    <submittedName>
        <fullName evidence="1">Uncharacterized protein</fullName>
    </submittedName>
</protein>
<accession>A0A640TJJ3</accession>
<evidence type="ECO:0000313" key="2">
    <source>
        <dbReference type="Proteomes" id="UP000429552"/>
    </source>
</evidence>
<evidence type="ECO:0000313" key="1">
    <source>
        <dbReference type="EMBL" id="GFE23082.1"/>
    </source>
</evidence>
<organism evidence="1 2">
    <name type="scientific">Streptomyces nigrescens</name>
    <dbReference type="NCBI Taxonomy" id="1920"/>
    <lineage>
        <taxon>Bacteria</taxon>
        <taxon>Bacillati</taxon>
        <taxon>Actinomycetota</taxon>
        <taxon>Actinomycetes</taxon>
        <taxon>Kitasatosporales</taxon>
        <taxon>Streptomycetaceae</taxon>
        <taxon>Streptomyces</taxon>
    </lineage>
</organism>